<reference evidence="3 4" key="1">
    <citation type="submission" date="2019-03" db="EMBL/GenBank/DDBJ databases">
        <title>Genomic Encyclopedia of Type Strains, Phase IV (KMG-IV): sequencing the most valuable type-strain genomes for metagenomic binning, comparative biology and taxonomic classification.</title>
        <authorList>
            <person name="Goeker M."/>
        </authorList>
    </citation>
    <scope>NUCLEOTIDE SEQUENCE [LARGE SCALE GENOMIC DNA]</scope>
    <source>
        <strain evidence="3 4">DSM 25082</strain>
    </source>
</reference>
<dbReference type="Gene3D" id="3.40.50.2000">
    <property type="entry name" value="Glycogen Phosphorylase B"/>
    <property type="match status" value="2"/>
</dbReference>
<dbReference type="PANTHER" id="PTHR30160:SF1">
    <property type="entry name" value="LIPOPOLYSACCHARIDE 1,2-N-ACETYLGLUCOSAMINETRANSFERASE-RELATED"/>
    <property type="match status" value="1"/>
</dbReference>
<name>A0A4R6N129_9BURK</name>
<dbReference type="Proteomes" id="UP000295357">
    <property type="component" value="Unassembled WGS sequence"/>
</dbReference>
<evidence type="ECO:0000313" key="4">
    <source>
        <dbReference type="Proteomes" id="UP000295357"/>
    </source>
</evidence>
<keyword evidence="2 3" id="KW-0808">Transferase</keyword>
<gene>
    <name evidence="3" type="ORF">DFR39_107186</name>
</gene>
<protein>
    <submittedName>
        <fullName evidence="3">Heptosyltransferase-2</fullName>
    </submittedName>
</protein>
<sequence>MTQVPQAATRTVIVRLRNFVGDVVLGIPALHLLEQHGYTPVLVGKAWAPALLEGQSWSVNVLAKGTRARAAQLRALRAQAQMGDPAFDSRLNALVLPWSFGSALEMRLAGLRAVGYRHEARSLLLSRSWPMPAQSHALLNYWDLACRFLGIERPLPPAEIGLTPSPAQQELAEQLLARHGVHEPYVLICPFAAGDFDTLSKTWPHFAEFARLASARGLRLLVCPGPGEEQVAAERFPQALSLPGLNLGVYAALQRRAALVVSNDTGPGHLAAAVGARLLSVLGPTEPEHWAPWGSRVDVMRQHPGWWTAQQVLSRSEALLAGAPPSGGAWPHCLQEVMPPGAEPR</sequence>
<dbReference type="InterPro" id="IPR051199">
    <property type="entry name" value="LPS_LOS_Heptosyltrfase"/>
</dbReference>
<evidence type="ECO:0000256" key="1">
    <source>
        <dbReference type="ARBA" id="ARBA00022676"/>
    </source>
</evidence>
<accession>A0A4R6N129</accession>
<evidence type="ECO:0000256" key="2">
    <source>
        <dbReference type="ARBA" id="ARBA00022679"/>
    </source>
</evidence>
<keyword evidence="4" id="KW-1185">Reference proteome</keyword>
<dbReference type="PANTHER" id="PTHR30160">
    <property type="entry name" value="TETRAACYLDISACCHARIDE 4'-KINASE-RELATED"/>
    <property type="match status" value="1"/>
</dbReference>
<dbReference type="GO" id="GO:0005829">
    <property type="term" value="C:cytosol"/>
    <property type="evidence" value="ECO:0007669"/>
    <property type="project" value="TreeGrafter"/>
</dbReference>
<evidence type="ECO:0000313" key="3">
    <source>
        <dbReference type="EMBL" id="TDP07653.1"/>
    </source>
</evidence>
<dbReference type="GO" id="GO:0008713">
    <property type="term" value="F:ADP-heptose-lipopolysaccharide heptosyltransferase activity"/>
    <property type="evidence" value="ECO:0007669"/>
    <property type="project" value="TreeGrafter"/>
</dbReference>
<dbReference type="EMBL" id="SNXE01000007">
    <property type="protein sequence ID" value="TDP07653.1"/>
    <property type="molecule type" value="Genomic_DNA"/>
</dbReference>
<organism evidence="3 4">
    <name type="scientific">Roseateles asaccharophilus</name>
    <dbReference type="NCBI Taxonomy" id="582607"/>
    <lineage>
        <taxon>Bacteria</taxon>
        <taxon>Pseudomonadati</taxon>
        <taxon>Pseudomonadota</taxon>
        <taxon>Betaproteobacteria</taxon>
        <taxon>Burkholderiales</taxon>
        <taxon>Sphaerotilaceae</taxon>
        <taxon>Roseateles</taxon>
    </lineage>
</organism>
<dbReference type="SUPFAM" id="SSF53756">
    <property type="entry name" value="UDP-Glycosyltransferase/glycogen phosphorylase"/>
    <property type="match status" value="1"/>
</dbReference>
<dbReference type="RefSeq" id="WP_133604488.1">
    <property type="nucleotide sequence ID" value="NZ_JAUFPJ010000008.1"/>
</dbReference>
<dbReference type="CDD" id="cd03789">
    <property type="entry name" value="GT9_LPS_heptosyltransferase"/>
    <property type="match status" value="1"/>
</dbReference>
<dbReference type="GO" id="GO:0009244">
    <property type="term" value="P:lipopolysaccharide core region biosynthetic process"/>
    <property type="evidence" value="ECO:0007669"/>
    <property type="project" value="TreeGrafter"/>
</dbReference>
<comment type="caution">
    <text evidence="3">The sequence shown here is derived from an EMBL/GenBank/DDBJ whole genome shotgun (WGS) entry which is preliminary data.</text>
</comment>
<dbReference type="AlphaFoldDB" id="A0A4R6N129"/>
<dbReference type="OrthoDB" id="9781892at2"/>
<dbReference type="Pfam" id="PF01075">
    <property type="entry name" value="Glyco_transf_9"/>
    <property type="match status" value="1"/>
</dbReference>
<dbReference type="InterPro" id="IPR002201">
    <property type="entry name" value="Glyco_trans_9"/>
</dbReference>
<proteinExistence type="predicted"/>
<keyword evidence="1" id="KW-0328">Glycosyltransferase</keyword>